<dbReference type="PANTHER" id="PTHR47992">
    <property type="entry name" value="PROTEIN PHOSPHATASE"/>
    <property type="match status" value="1"/>
</dbReference>
<dbReference type="Proteomes" id="UP000011058">
    <property type="component" value="Chromosome"/>
</dbReference>
<dbReference type="InterPro" id="IPR015655">
    <property type="entry name" value="PP2C"/>
</dbReference>
<dbReference type="Gene3D" id="3.60.40.10">
    <property type="entry name" value="PPM-type phosphatase domain"/>
    <property type="match status" value="1"/>
</dbReference>
<dbReference type="STRING" id="1166018.FAES_1922"/>
<dbReference type="HOGENOM" id="CLU_034545_5_1_10"/>
<keyword evidence="4" id="KW-1185">Reference proteome</keyword>
<dbReference type="InterPro" id="IPR036457">
    <property type="entry name" value="PPM-type-like_dom_sf"/>
</dbReference>
<evidence type="ECO:0000259" key="2">
    <source>
        <dbReference type="PROSITE" id="PS51746"/>
    </source>
</evidence>
<dbReference type="GO" id="GO:0004722">
    <property type="term" value="F:protein serine/threonine phosphatase activity"/>
    <property type="evidence" value="ECO:0007669"/>
    <property type="project" value="UniProtKB-EC"/>
</dbReference>
<dbReference type="SMART" id="SM00332">
    <property type="entry name" value="PP2Cc"/>
    <property type="match status" value="1"/>
</dbReference>
<dbReference type="Pfam" id="PF13672">
    <property type="entry name" value="PP2C_2"/>
    <property type="match status" value="1"/>
</dbReference>
<dbReference type="CDD" id="cd00143">
    <property type="entry name" value="PP2Cc"/>
    <property type="match status" value="1"/>
</dbReference>
<reference evidence="3 4" key="1">
    <citation type="journal article" date="2012" name="J. Bacteriol.">
        <title>Genome Sequence of Fibrella aestuarina BUZ 2T, a Filamentous Marine Bacterium.</title>
        <authorList>
            <person name="Filippini M."/>
            <person name="Qi W."/>
            <person name="Blom J."/>
            <person name="Goesmann A."/>
            <person name="Smits T.H."/>
            <person name="Bagheri H.C."/>
        </authorList>
    </citation>
    <scope>NUCLEOTIDE SEQUENCE [LARGE SCALE GENOMIC DNA]</scope>
    <source>
        <strain evidence="4">BUZ 2T</strain>
    </source>
</reference>
<accession>I0K728</accession>
<feature type="domain" description="PPM-type phosphatase" evidence="2">
    <location>
        <begin position="19"/>
        <end position="266"/>
    </location>
</feature>
<dbReference type="InterPro" id="IPR001932">
    <property type="entry name" value="PPM-type_phosphatase-like_dom"/>
</dbReference>
<feature type="region of interest" description="Disordered" evidence="1">
    <location>
        <begin position="273"/>
        <end position="310"/>
    </location>
</feature>
<dbReference type="KEGG" id="fae:FAES_1922"/>
<evidence type="ECO:0000313" key="4">
    <source>
        <dbReference type="Proteomes" id="UP000011058"/>
    </source>
</evidence>
<keyword evidence="3" id="KW-0378">Hydrolase</keyword>
<dbReference type="EMBL" id="HE796683">
    <property type="protein sequence ID" value="CCG99931.1"/>
    <property type="molecule type" value="Genomic_DNA"/>
</dbReference>
<name>I0K728_9BACT</name>
<sequence length="324" mass="35586">MTAKRMTATPNDLFSMYSVTAIYPPIGFSERGRRDNNEDYVLPLPGRAVVNDRLFVVCDGVGGAQRGELASLLAGEAMFRYFKNNPGVAVTAPFVRSALQAVEEAFDQAIAEEPEANLTGMSTTLTLLSLHEQGVTIGHVGDSRVYHVRGSSILHQTTDHSLVNELVRAKQITPEEALNHPRRNVITRAIQGSGRPSSITVYITQDIAADDYFFLCTDGVLECLNNEDLLRILSTTTLSDSQKVSHILRACSDGSRDNFSGYLIRVAEVAPLAPLPDPDYPPPPQSTRLHETTAAPPPETSNDFSLLLDDPQPRERGWLHRLFS</sequence>
<dbReference type="EC" id="3.1.3.16" evidence="3"/>
<dbReference type="AlphaFoldDB" id="I0K728"/>
<organism evidence="3 4">
    <name type="scientific">Fibrella aestuarina BUZ 2</name>
    <dbReference type="NCBI Taxonomy" id="1166018"/>
    <lineage>
        <taxon>Bacteria</taxon>
        <taxon>Pseudomonadati</taxon>
        <taxon>Bacteroidota</taxon>
        <taxon>Cytophagia</taxon>
        <taxon>Cytophagales</taxon>
        <taxon>Spirosomataceae</taxon>
        <taxon>Fibrella</taxon>
    </lineage>
</organism>
<dbReference type="PROSITE" id="PS51746">
    <property type="entry name" value="PPM_2"/>
    <property type="match status" value="1"/>
</dbReference>
<proteinExistence type="predicted"/>
<evidence type="ECO:0000256" key="1">
    <source>
        <dbReference type="SAM" id="MobiDB-lite"/>
    </source>
</evidence>
<dbReference type="eggNOG" id="COG0631">
    <property type="taxonomic scope" value="Bacteria"/>
</dbReference>
<feature type="compositionally biased region" description="Pro residues" evidence="1">
    <location>
        <begin position="273"/>
        <end position="285"/>
    </location>
</feature>
<dbReference type="PATRIC" id="fig|1166018.3.peg.3663"/>
<gene>
    <name evidence="3" type="primary">prpC3</name>
    <name evidence="3" type="ORF">FAES_1922</name>
</gene>
<dbReference type="SMART" id="SM00331">
    <property type="entry name" value="PP2C_SIG"/>
    <property type="match status" value="1"/>
</dbReference>
<dbReference type="SUPFAM" id="SSF81606">
    <property type="entry name" value="PP2C-like"/>
    <property type="match status" value="1"/>
</dbReference>
<evidence type="ECO:0000313" key="3">
    <source>
        <dbReference type="EMBL" id="CCG99931.1"/>
    </source>
</evidence>
<protein>
    <submittedName>
        <fullName evidence="3">Protein phosphatase</fullName>
        <ecNumber evidence="3">3.1.3.16</ecNumber>
    </submittedName>
</protein>